<proteinExistence type="predicted"/>
<evidence type="ECO:0000259" key="1">
    <source>
        <dbReference type="Pfam" id="PF03807"/>
    </source>
</evidence>
<dbReference type="PANTHER" id="PTHR40459:SF1">
    <property type="entry name" value="CONSERVED HYPOTHETICAL ALANINE AND LEUCINE RICH PROTEIN"/>
    <property type="match status" value="1"/>
</dbReference>
<gene>
    <name evidence="3" type="ORF">RBU60_09965</name>
</gene>
<sequence>MIKVSILGSGNVATHLYRAFAESNEVQLVQIYGRNPKKLIPFGDDVSTCSRLEDLKEADVFLLAIKDDAIEEFIQKIKSSNAIIAHTSGSIPLSQSAQKNGVFYPLQTFSKDTPVDFKSIPLCLEASDKEIYSVLEKLALAISPKVFSISSPQRKSLHLSAVFVCNFVNHLYHIGEDLCAKNEVPFEILHALITETARKASLHSPKTVQTGPALRNDQQSIAKHLELLTNENYTEIYKLLTQSIQATYGTKL</sequence>
<feature type="domain" description="Pyrroline-5-carboxylate reductase catalytic N-terminal" evidence="1">
    <location>
        <begin position="3"/>
        <end position="79"/>
    </location>
</feature>
<dbReference type="Pfam" id="PF10728">
    <property type="entry name" value="DUF2520"/>
    <property type="match status" value="1"/>
</dbReference>
<feature type="domain" description="DUF2520" evidence="2">
    <location>
        <begin position="120"/>
        <end position="244"/>
    </location>
</feature>
<dbReference type="Pfam" id="PF03807">
    <property type="entry name" value="F420_oxidored"/>
    <property type="match status" value="1"/>
</dbReference>
<evidence type="ECO:0000313" key="4">
    <source>
        <dbReference type="Proteomes" id="UP001230915"/>
    </source>
</evidence>
<dbReference type="PANTHER" id="PTHR40459">
    <property type="entry name" value="CONSERVED HYPOTHETICAL ALANINE AND LEUCINE RICH PROTEIN"/>
    <property type="match status" value="1"/>
</dbReference>
<accession>A0ABU1A2G6</accession>
<dbReference type="SUPFAM" id="SSF51735">
    <property type="entry name" value="NAD(P)-binding Rossmann-fold domains"/>
    <property type="match status" value="1"/>
</dbReference>
<dbReference type="InterPro" id="IPR037108">
    <property type="entry name" value="TM1727-like_C_sf"/>
</dbReference>
<reference evidence="3 4" key="1">
    <citation type="submission" date="2023-08" db="EMBL/GenBank/DDBJ databases">
        <title>Mesonia sp. MT50, isolated from deep-sea sediment of the Mariana Trench.</title>
        <authorList>
            <person name="Fu H."/>
        </authorList>
    </citation>
    <scope>NUCLEOTIDE SEQUENCE [LARGE SCALE GENOMIC DNA]</scope>
    <source>
        <strain evidence="3 4">MT50</strain>
    </source>
</reference>
<dbReference type="Gene3D" id="3.40.50.720">
    <property type="entry name" value="NAD(P)-binding Rossmann-like Domain"/>
    <property type="match status" value="1"/>
</dbReference>
<evidence type="ECO:0000313" key="3">
    <source>
        <dbReference type="EMBL" id="MDQ7917900.1"/>
    </source>
</evidence>
<evidence type="ECO:0000259" key="2">
    <source>
        <dbReference type="Pfam" id="PF10728"/>
    </source>
</evidence>
<dbReference type="InterPro" id="IPR008927">
    <property type="entry name" value="6-PGluconate_DH-like_C_sf"/>
</dbReference>
<dbReference type="Proteomes" id="UP001230915">
    <property type="component" value="Unassembled WGS sequence"/>
</dbReference>
<keyword evidence="4" id="KW-1185">Reference proteome</keyword>
<dbReference type="SUPFAM" id="SSF48179">
    <property type="entry name" value="6-phosphogluconate dehydrogenase C-terminal domain-like"/>
    <property type="match status" value="1"/>
</dbReference>
<name>A0ABU1A2G6_9FLAO</name>
<dbReference type="EMBL" id="JAVHUL010000025">
    <property type="protein sequence ID" value="MDQ7917900.1"/>
    <property type="molecule type" value="Genomic_DNA"/>
</dbReference>
<dbReference type="InterPro" id="IPR018931">
    <property type="entry name" value="DUF2520"/>
</dbReference>
<dbReference type="InterPro" id="IPR028939">
    <property type="entry name" value="P5C_Rdtase_cat_N"/>
</dbReference>
<comment type="caution">
    <text evidence="3">The sequence shown here is derived from an EMBL/GenBank/DDBJ whole genome shotgun (WGS) entry which is preliminary data.</text>
</comment>
<dbReference type="Gene3D" id="1.10.1040.20">
    <property type="entry name" value="ProC-like, C-terminal domain"/>
    <property type="match status" value="1"/>
</dbReference>
<protein>
    <submittedName>
        <fullName evidence="3">DUF2520 domain-containing protein</fullName>
    </submittedName>
</protein>
<dbReference type="InterPro" id="IPR036291">
    <property type="entry name" value="NAD(P)-bd_dom_sf"/>
</dbReference>
<dbReference type="RefSeq" id="WP_308864769.1">
    <property type="nucleotide sequence ID" value="NZ_JAVHUL010000025.1"/>
</dbReference>
<organism evidence="3 4">
    <name type="scientific">Mesonia profundi</name>
    <dbReference type="NCBI Taxonomy" id="3070998"/>
    <lineage>
        <taxon>Bacteria</taxon>
        <taxon>Pseudomonadati</taxon>
        <taxon>Bacteroidota</taxon>
        <taxon>Flavobacteriia</taxon>
        <taxon>Flavobacteriales</taxon>
        <taxon>Flavobacteriaceae</taxon>
        <taxon>Mesonia</taxon>
    </lineage>
</organism>